<evidence type="ECO:0000313" key="2">
    <source>
        <dbReference type="Proteomes" id="UP000695000"/>
    </source>
</evidence>
<keyword evidence="2" id="KW-1185">Reference proteome</keyword>
<keyword evidence="1" id="KW-0732">Signal</keyword>
<evidence type="ECO:0000313" key="3">
    <source>
        <dbReference type="RefSeq" id="XP_017775602.1"/>
    </source>
</evidence>
<reference evidence="3" key="1">
    <citation type="submission" date="2025-08" db="UniProtKB">
        <authorList>
            <consortium name="RefSeq"/>
        </authorList>
    </citation>
    <scope>IDENTIFICATION</scope>
    <source>
        <tissue evidence="3">Whole Larva</tissue>
    </source>
</reference>
<proteinExistence type="predicted"/>
<protein>
    <submittedName>
        <fullName evidence="3">Uncharacterized protein LOC108561955 isoform X1</fullName>
    </submittedName>
</protein>
<evidence type="ECO:0000256" key="1">
    <source>
        <dbReference type="SAM" id="SignalP"/>
    </source>
</evidence>
<sequence length="544" mass="61358">MRKNMKSKNRRWLFAWAIASSLLQILQCEPVEVNNVVNSTKHDDSIGTKEVRSIFSPQMDYEQWTPVGRADPFNDPTYDYVPPVLERVHYWVDPAQRKPDPPLPGENQKTEILVLGVSSNKPSSPSINAESRRDTYDPFVKFVDGPKFQSTYQRISRPHFQMPSYPFFNSPYHKAKGSSERVVYKTEQRVPYTILMPPPIPSSKPITESFTTPSSTSYTIQEANLIYQSSTTSQQQQQHEWKDDKNFYTVADSSSVVTWRTPLPYEFNDQAEKVKNTTEEIQISGPDLMFKGQVSNGDMDVSSTYVNIGKPEAQVHSISGTSAMNVDPPVLTQMKNPITLQSLQTMQTMQPPSMATIKSNSLATLLEKEITPAMMSTYMANIPKATTKAYTTTTTPIPSTTSIHSLTTDPLFRHYKQPSEPLRGPMYLIIQGHSKVKTYGPSKQMHGIKIHESNEIPINDYKDALQVKHLHSYKKKPEETARIGRAKNFDTLSQAVRTGFGAIEYANRDIQETELTAGFDVEAAPASSEIYHKGIVEEAKLKEA</sequence>
<feature type="signal peptide" evidence="1">
    <location>
        <begin position="1"/>
        <end position="28"/>
    </location>
</feature>
<dbReference type="GeneID" id="108561955"/>
<name>A0ABM1MM02_NICVS</name>
<dbReference type="Proteomes" id="UP000695000">
    <property type="component" value="Unplaced"/>
</dbReference>
<organism evidence="2 3">
    <name type="scientific">Nicrophorus vespilloides</name>
    <name type="common">Boreal carrion beetle</name>
    <dbReference type="NCBI Taxonomy" id="110193"/>
    <lineage>
        <taxon>Eukaryota</taxon>
        <taxon>Metazoa</taxon>
        <taxon>Ecdysozoa</taxon>
        <taxon>Arthropoda</taxon>
        <taxon>Hexapoda</taxon>
        <taxon>Insecta</taxon>
        <taxon>Pterygota</taxon>
        <taxon>Neoptera</taxon>
        <taxon>Endopterygota</taxon>
        <taxon>Coleoptera</taxon>
        <taxon>Polyphaga</taxon>
        <taxon>Staphyliniformia</taxon>
        <taxon>Silphidae</taxon>
        <taxon>Nicrophorinae</taxon>
        <taxon>Nicrophorus</taxon>
    </lineage>
</organism>
<dbReference type="RefSeq" id="XP_017775602.1">
    <property type="nucleotide sequence ID" value="XM_017920113.1"/>
</dbReference>
<accession>A0ABM1MM02</accession>
<feature type="chain" id="PRO_5046175040" evidence="1">
    <location>
        <begin position="29"/>
        <end position="544"/>
    </location>
</feature>
<gene>
    <name evidence="3" type="primary">LOC108561955</name>
</gene>